<evidence type="ECO:0000313" key="5">
    <source>
        <dbReference type="Proteomes" id="UP000218209"/>
    </source>
</evidence>
<dbReference type="EMBL" id="KV919812">
    <property type="protein sequence ID" value="OSX69075.1"/>
    <property type="molecule type" value="Genomic_DNA"/>
</dbReference>
<accession>A0A1X6NKF0</accession>
<dbReference type="GO" id="GO:0097552">
    <property type="term" value="P:mitochondrial double-strand break repair via homologous recombination"/>
    <property type="evidence" value="ECO:0007669"/>
    <property type="project" value="TreeGrafter"/>
</dbReference>
<dbReference type="Pfam" id="PF00149">
    <property type="entry name" value="Metallophos"/>
    <property type="match status" value="1"/>
</dbReference>
<gene>
    <name evidence="4" type="ORF">BU14_1900s0001</name>
</gene>
<sequence>MGRDPDFRPSNVMTILLATDNHLGYMEKHPVRGDDSFRTFAEILQIARANAVDALLLGGDLFHDNKPSRATTLRTMELLRAATLGDTPPVSLAFRSDAAAAFGTPTVNYMNPYVHVSLPVFVIHGNHDDPTGTGGAGGGDVGGAGSAPLSALDILQAACLVNYFGRVTDAKRISLAPVLLEKGVTRAALYGLGNVRDERLYTTWSLEKNLTWVAPASGGTAAGAGVVGDGGSPPGTATDGATDGGGGGGDAPPPAGAAAPADNWFNLFVLHQNRVTRGSSKSISTDMLPAWLHFVLWGHEHDSYPEPVGEAPAVCQPGSSVATALSAGEARPKHVVLLRLFKTQHQTVSIPLATVREFAMEDVTLAAALPGVDPSDAAPVGELLKGRVAAAAAAAAA</sequence>
<name>A0A1X6NKF0_PORUM</name>
<dbReference type="GO" id="GO:0007095">
    <property type="term" value="P:mitotic G2 DNA damage checkpoint signaling"/>
    <property type="evidence" value="ECO:0007669"/>
    <property type="project" value="TreeGrafter"/>
</dbReference>
<reference evidence="4 5" key="1">
    <citation type="submission" date="2017-03" db="EMBL/GenBank/DDBJ databases">
        <title>WGS assembly of Porphyra umbilicalis.</title>
        <authorList>
            <person name="Brawley S.H."/>
            <person name="Blouin N.A."/>
            <person name="Ficko-Blean E."/>
            <person name="Wheeler G.L."/>
            <person name="Lohr M."/>
            <person name="Goodson H.V."/>
            <person name="Jenkins J.W."/>
            <person name="Blaby-Haas C.E."/>
            <person name="Helliwell K.E."/>
            <person name="Chan C."/>
            <person name="Marriage T."/>
            <person name="Bhattacharya D."/>
            <person name="Klein A.S."/>
            <person name="Badis Y."/>
            <person name="Brodie J."/>
            <person name="Cao Y."/>
            <person name="Collen J."/>
            <person name="Dittami S.M."/>
            <person name="Gachon C.M."/>
            <person name="Green B.R."/>
            <person name="Karpowicz S."/>
            <person name="Kim J.W."/>
            <person name="Kudahl U."/>
            <person name="Lin S."/>
            <person name="Michel G."/>
            <person name="Mittag M."/>
            <person name="Olson B.J."/>
            <person name="Pangilinan J."/>
            <person name="Peng Y."/>
            <person name="Qiu H."/>
            <person name="Shu S."/>
            <person name="Singer J.T."/>
            <person name="Smith A.G."/>
            <person name="Sprecher B.N."/>
            <person name="Wagner V."/>
            <person name="Wang W."/>
            <person name="Wang Z.-Y."/>
            <person name="Yan J."/>
            <person name="Yarish C."/>
            <person name="Zoeuner-Riek S."/>
            <person name="Zhuang Y."/>
            <person name="Zou Y."/>
            <person name="Lindquist E.A."/>
            <person name="Grimwood J."/>
            <person name="Barry K."/>
            <person name="Rokhsar D.S."/>
            <person name="Schmutz J."/>
            <person name="Stiller J.W."/>
            <person name="Grossman A.R."/>
            <person name="Prochnik S.E."/>
        </authorList>
    </citation>
    <scope>NUCLEOTIDE SEQUENCE [LARGE SCALE GENOMIC DNA]</scope>
    <source>
        <strain evidence="4">4086291</strain>
    </source>
</reference>
<dbReference type="GO" id="GO:0035861">
    <property type="term" value="C:site of double-strand break"/>
    <property type="evidence" value="ECO:0007669"/>
    <property type="project" value="TreeGrafter"/>
</dbReference>
<dbReference type="Gene3D" id="3.60.21.10">
    <property type="match status" value="1"/>
</dbReference>
<dbReference type="GO" id="GO:0030870">
    <property type="term" value="C:Mre11 complex"/>
    <property type="evidence" value="ECO:0007669"/>
    <property type="project" value="TreeGrafter"/>
</dbReference>
<evidence type="ECO:0000256" key="1">
    <source>
        <dbReference type="ARBA" id="ARBA00022801"/>
    </source>
</evidence>
<keyword evidence="5" id="KW-1185">Reference proteome</keyword>
<feature type="domain" description="Calcineurin-like phosphoesterase" evidence="3">
    <location>
        <begin position="13"/>
        <end position="215"/>
    </location>
</feature>
<dbReference type="OrthoDB" id="30417at2759"/>
<dbReference type="GO" id="GO:0000723">
    <property type="term" value="P:telomere maintenance"/>
    <property type="evidence" value="ECO:0007669"/>
    <property type="project" value="TreeGrafter"/>
</dbReference>
<feature type="region of interest" description="Disordered" evidence="2">
    <location>
        <begin position="224"/>
        <end position="256"/>
    </location>
</feature>
<dbReference type="GO" id="GO:0042138">
    <property type="term" value="P:meiotic DNA double-strand break formation"/>
    <property type="evidence" value="ECO:0007669"/>
    <property type="project" value="TreeGrafter"/>
</dbReference>
<organism evidence="4 5">
    <name type="scientific">Porphyra umbilicalis</name>
    <name type="common">Purple laver</name>
    <name type="synonym">Red alga</name>
    <dbReference type="NCBI Taxonomy" id="2786"/>
    <lineage>
        <taxon>Eukaryota</taxon>
        <taxon>Rhodophyta</taxon>
        <taxon>Bangiophyceae</taxon>
        <taxon>Bangiales</taxon>
        <taxon>Bangiaceae</taxon>
        <taxon>Porphyra</taxon>
    </lineage>
</organism>
<dbReference type="InterPro" id="IPR004843">
    <property type="entry name" value="Calcineurin-like_PHP"/>
</dbReference>
<protein>
    <recommendedName>
        <fullName evidence="3">Calcineurin-like phosphoesterase domain-containing protein</fullName>
    </recommendedName>
</protein>
<feature type="compositionally biased region" description="Gly residues" evidence="2">
    <location>
        <begin position="224"/>
        <end position="233"/>
    </location>
</feature>
<dbReference type="InterPro" id="IPR041796">
    <property type="entry name" value="Mre11_N"/>
</dbReference>
<keyword evidence="1" id="KW-0378">Hydrolase</keyword>
<dbReference type="GO" id="GO:0000724">
    <property type="term" value="P:double-strand break repair via homologous recombination"/>
    <property type="evidence" value="ECO:0007669"/>
    <property type="project" value="TreeGrafter"/>
</dbReference>
<proteinExistence type="predicted"/>
<dbReference type="InterPro" id="IPR029052">
    <property type="entry name" value="Metallo-depent_PP-like"/>
</dbReference>
<feature type="non-terminal residue" evidence="4">
    <location>
        <position position="397"/>
    </location>
</feature>
<dbReference type="GO" id="GO:0000014">
    <property type="term" value="F:single-stranded DNA endodeoxyribonuclease activity"/>
    <property type="evidence" value="ECO:0007669"/>
    <property type="project" value="TreeGrafter"/>
</dbReference>
<evidence type="ECO:0000313" key="4">
    <source>
        <dbReference type="EMBL" id="OSX69075.1"/>
    </source>
</evidence>
<evidence type="ECO:0000259" key="3">
    <source>
        <dbReference type="Pfam" id="PF00149"/>
    </source>
</evidence>
<dbReference type="AlphaFoldDB" id="A0A1X6NKF0"/>
<dbReference type="Proteomes" id="UP000218209">
    <property type="component" value="Unassembled WGS sequence"/>
</dbReference>
<dbReference type="SUPFAM" id="SSF56300">
    <property type="entry name" value="Metallo-dependent phosphatases"/>
    <property type="match status" value="1"/>
</dbReference>
<evidence type="ECO:0000256" key="2">
    <source>
        <dbReference type="SAM" id="MobiDB-lite"/>
    </source>
</evidence>
<dbReference type="CDD" id="cd00840">
    <property type="entry name" value="MPP_Mre11_N"/>
    <property type="match status" value="1"/>
</dbReference>
<dbReference type="PANTHER" id="PTHR10139">
    <property type="entry name" value="DOUBLE-STRAND BREAK REPAIR PROTEIN MRE11"/>
    <property type="match status" value="1"/>
</dbReference>
<dbReference type="PANTHER" id="PTHR10139:SF1">
    <property type="entry name" value="DOUBLE-STRAND BREAK REPAIR PROTEIN MRE11"/>
    <property type="match status" value="1"/>
</dbReference>
<dbReference type="GO" id="GO:0006303">
    <property type="term" value="P:double-strand break repair via nonhomologous end joining"/>
    <property type="evidence" value="ECO:0007669"/>
    <property type="project" value="TreeGrafter"/>
</dbReference>